<accession>A0A1G6N574</accession>
<gene>
    <name evidence="1" type="ORF">SAMN04487894_103158</name>
</gene>
<dbReference type="EMBL" id="FMZO01000003">
    <property type="protein sequence ID" value="SDC62970.1"/>
    <property type="molecule type" value="Genomic_DNA"/>
</dbReference>
<dbReference type="Pfam" id="PF16389">
    <property type="entry name" value="DUF4998"/>
    <property type="match status" value="1"/>
</dbReference>
<dbReference type="OrthoDB" id="1043438at2"/>
<sequence>MSGKYIFYAIALFAYLAQITACKKWNDYKKYQKDGEIIYPGALSNPKAAPGNGRVQLSWNPSIDPKTSKYVIYWNSGLDSIVVNVSTHNPTDTFKVVIDHLPEMAHNFTVYTLDEAGNRSVPVGINNIRAYGTIYRSGLINRALSSYNYTEEDNLLSVQFGNTDTVYMGTAVTYTAVSGQTKIRFLTNEKDSVQIADWKIGTKLLYQSSFKPSAAAIDSFRVSRPDTLSVTVQVPLLKSLFAAIQAPYDLVAYTAETGIQNLWSGRVGVQYYPNIFHSSGSPAMPNGTISFDMGKLYNNLSLVEETGRDCCHNPTRFEIWGIADTTGAFPALPGGDAQWATSMQAKGWTLLLDAERTDEGVNPQKFELIANPPPVRFIRVRFKATANNSDVVNLSQLSFWYRL</sequence>
<dbReference type="SUPFAM" id="SSF49265">
    <property type="entry name" value="Fibronectin type III"/>
    <property type="match status" value="1"/>
</dbReference>
<reference evidence="2" key="1">
    <citation type="submission" date="2016-10" db="EMBL/GenBank/DDBJ databases">
        <authorList>
            <person name="Varghese N."/>
            <person name="Submissions S."/>
        </authorList>
    </citation>
    <scope>NUCLEOTIDE SEQUENCE [LARGE SCALE GENOMIC DNA]</scope>
    <source>
        <strain evidence="2">DSM 25811 / CCM 8410 / LMG 26954 / E90</strain>
    </source>
</reference>
<dbReference type="Gene3D" id="2.60.40.10">
    <property type="entry name" value="Immunoglobulins"/>
    <property type="match status" value="1"/>
</dbReference>
<dbReference type="STRING" id="1285928.SAMN04487894_103158"/>
<protein>
    <submittedName>
        <fullName evidence="1">Uncharacterized protein</fullName>
    </submittedName>
</protein>
<evidence type="ECO:0000313" key="1">
    <source>
        <dbReference type="EMBL" id="SDC62970.1"/>
    </source>
</evidence>
<dbReference type="InterPro" id="IPR003961">
    <property type="entry name" value="FN3_dom"/>
</dbReference>
<evidence type="ECO:0000313" key="2">
    <source>
        <dbReference type="Proteomes" id="UP000198757"/>
    </source>
</evidence>
<dbReference type="Gene3D" id="2.60.120.260">
    <property type="entry name" value="Galactose-binding domain-like"/>
    <property type="match status" value="1"/>
</dbReference>
<organism evidence="1 2">
    <name type="scientific">Niabella drilacis (strain DSM 25811 / CCM 8410 / CCUG 62505 / LMG 26954 / E90)</name>
    <dbReference type="NCBI Taxonomy" id="1285928"/>
    <lineage>
        <taxon>Bacteria</taxon>
        <taxon>Pseudomonadati</taxon>
        <taxon>Bacteroidota</taxon>
        <taxon>Chitinophagia</taxon>
        <taxon>Chitinophagales</taxon>
        <taxon>Chitinophagaceae</taxon>
        <taxon>Niabella</taxon>
    </lineage>
</organism>
<name>A0A1G6N574_NIADE</name>
<proteinExistence type="predicted"/>
<dbReference type="AlphaFoldDB" id="A0A1G6N574"/>
<dbReference type="InterPro" id="IPR013783">
    <property type="entry name" value="Ig-like_fold"/>
</dbReference>
<dbReference type="RefSeq" id="WP_090389338.1">
    <property type="nucleotide sequence ID" value="NZ_FMZO01000003.1"/>
</dbReference>
<keyword evidence="2" id="KW-1185">Reference proteome</keyword>
<dbReference type="CDD" id="cd00063">
    <property type="entry name" value="FN3"/>
    <property type="match status" value="1"/>
</dbReference>
<dbReference type="Proteomes" id="UP000198757">
    <property type="component" value="Unassembled WGS sequence"/>
</dbReference>
<dbReference type="InterPro" id="IPR036116">
    <property type="entry name" value="FN3_sf"/>
</dbReference>